<evidence type="ECO:0000313" key="2">
    <source>
        <dbReference type="EMBL" id="SJZ55551.1"/>
    </source>
</evidence>
<keyword evidence="1" id="KW-1133">Transmembrane helix</keyword>
<dbReference type="EMBL" id="FUWV01000004">
    <property type="protein sequence ID" value="SJZ55551.1"/>
    <property type="molecule type" value="Genomic_DNA"/>
</dbReference>
<dbReference type="OrthoDB" id="1725043at2"/>
<dbReference type="AlphaFoldDB" id="A0A1T4LLM3"/>
<accession>A0A1T4LLM3</accession>
<dbReference type="Proteomes" id="UP000196365">
    <property type="component" value="Unassembled WGS sequence"/>
</dbReference>
<organism evidence="2 3">
    <name type="scientific">Garciella nitratireducens DSM 15102</name>
    <dbReference type="NCBI Taxonomy" id="1121911"/>
    <lineage>
        <taxon>Bacteria</taxon>
        <taxon>Bacillati</taxon>
        <taxon>Bacillota</taxon>
        <taxon>Clostridia</taxon>
        <taxon>Eubacteriales</taxon>
        <taxon>Eubacteriaceae</taxon>
        <taxon>Garciella</taxon>
    </lineage>
</organism>
<gene>
    <name evidence="2" type="ORF">SAMN02745973_01023</name>
</gene>
<sequence>MIFFKVYSKRSIFKAILIFLILLLSIIILFTRSREETAVFHALREEVILILSPSDPSKIYINGEEIEQGNVDEKNPCIYNIKADQRIEIRIEPMGEKVPVEKTLMFKKGKLLIEKDQSFWDDLTIFQWPNQVYEILIDLYIPTKIEIPKKEEIIKEEKIDLDGDNDLEKVQIIKQGDFYFMKIDESSKTLLKDYQKEKFTQKILDINEDGKKEIIIQGDFGRSNEYIEIFQFDQKQMKRIFWEHGNRIENSSNGTILVEKRLYDTVDHYSKTIYEWRDDNYQKKDEKITWWQQKPKWPSTPQNTVKAFFEAYQLGLLEESKGYLMEGSKDQQRLESFIEKVQQGWISISLPRYYFLGGYGNEENIFMAFYYDTEIHSKYKKVKIYEIELENVKNIHQGPWKIKNIKEVKDDISDL</sequence>
<evidence type="ECO:0000256" key="1">
    <source>
        <dbReference type="SAM" id="Phobius"/>
    </source>
</evidence>
<name>A0A1T4LLM3_9FIRM</name>
<feature type="transmembrane region" description="Helical" evidence="1">
    <location>
        <begin position="12"/>
        <end position="30"/>
    </location>
</feature>
<dbReference type="RefSeq" id="WP_087678478.1">
    <property type="nucleotide sequence ID" value="NZ_FUWV01000004.1"/>
</dbReference>
<evidence type="ECO:0000313" key="3">
    <source>
        <dbReference type="Proteomes" id="UP000196365"/>
    </source>
</evidence>
<proteinExistence type="predicted"/>
<keyword evidence="1" id="KW-0472">Membrane</keyword>
<protein>
    <submittedName>
        <fullName evidence="2">Uncharacterized protein</fullName>
    </submittedName>
</protein>
<keyword evidence="1" id="KW-0812">Transmembrane</keyword>
<keyword evidence="3" id="KW-1185">Reference proteome</keyword>
<reference evidence="2 3" key="1">
    <citation type="submission" date="2017-02" db="EMBL/GenBank/DDBJ databases">
        <authorList>
            <person name="Peterson S.W."/>
        </authorList>
    </citation>
    <scope>NUCLEOTIDE SEQUENCE [LARGE SCALE GENOMIC DNA]</scope>
    <source>
        <strain evidence="2 3">DSM 15102</strain>
    </source>
</reference>